<evidence type="ECO:0000256" key="1">
    <source>
        <dbReference type="ARBA" id="ARBA00023239"/>
    </source>
</evidence>
<evidence type="ECO:0000313" key="4">
    <source>
        <dbReference type="Proteomes" id="UP001237780"/>
    </source>
</evidence>
<dbReference type="Proteomes" id="UP001237780">
    <property type="component" value="Unassembled WGS sequence"/>
</dbReference>
<dbReference type="SUPFAM" id="SSF51604">
    <property type="entry name" value="Enolase C-terminal domain-like"/>
    <property type="match status" value="1"/>
</dbReference>
<dbReference type="InterPro" id="IPR029065">
    <property type="entry name" value="Enolase_C-like"/>
</dbReference>
<proteinExistence type="predicted"/>
<dbReference type="NCBIfam" id="NF010624">
    <property type="entry name" value="PRK14017.1"/>
    <property type="match status" value="1"/>
</dbReference>
<gene>
    <name evidence="3" type="ORF">QFZ34_001523</name>
</gene>
<sequence>MIQTSEKPIPAITELSDTIRITSVTTQVVNAGLRNWIFVRVETNVDGLIGWGEATLEWKTRAVVGAIDDLAPLLIGQDPRNIEGIYRRFIKQGFWRLGVIGMTAVSGIEMALWDIFGKSVDLPVWRLLGGQVRDRVKVYTHLGLGQQDAVYGSFEPAEVVDRALEVIEKGYRAIKVVFIPYVHMTADGQSLRQVDNSMKALREAVGDDIEIMVDFHGRCGSWGAALQFAKVLQPYRPMFIEEPLPPQDIKGLIKLSQHCPVPLATGERLIGREEFELLVAERAIQIAQPDICHTGGLLETKKIASMCEMAGIGMAPHNPLGPIAGAAALHFAVSTPNFTIQEEMSGAVSWYSEVVRGPIKLVDGYWSIPQAPGLGVEVDEAIADAHPYKQEPFITQSALIDDGTVVDW</sequence>
<dbReference type="PANTHER" id="PTHR48080">
    <property type="entry name" value="D-GALACTONATE DEHYDRATASE-RELATED"/>
    <property type="match status" value="1"/>
</dbReference>
<dbReference type="Gene3D" id="3.30.390.10">
    <property type="entry name" value="Enolase-like, N-terminal domain"/>
    <property type="match status" value="1"/>
</dbReference>
<dbReference type="EC" id="4.2.1.6" evidence="3"/>
<dbReference type="PROSITE" id="PS00908">
    <property type="entry name" value="MR_MLE_1"/>
    <property type="match status" value="1"/>
</dbReference>
<dbReference type="InterPro" id="IPR034593">
    <property type="entry name" value="DgoD-like"/>
</dbReference>
<dbReference type="SFLD" id="SFLDS00001">
    <property type="entry name" value="Enolase"/>
    <property type="match status" value="1"/>
</dbReference>
<dbReference type="InterPro" id="IPR018110">
    <property type="entry name" value="Mandel_Rmase/mucon_lact_enz_CS"/>
</dbReference>
<comment type="caution">
    <text evidence="3">The sequence shown here is derived from an EMBL/GenBank/DDBJ whole genome shotgun (WGS) entry which is preliminary data.</text>
</comment>
<dbReference type="SUPFAM" id="SSF54826">
    <property type="entry name" value="Enolase N-terminal domain-like"/>
    <property type="match status" value="1"/>
</dbReference>
<keyword evidence="4" id="KW-1185">Reference proteome</keyword>
<dbReference type="Gene3D" id="3.20.20.120">
    <property type="entry name" value="Enolase-like C-terminal domain"/>
    <property type="match status" value="1"/>
</dbReference>
<dbReference type="InterPro" id="IPR013342">
    <property type="entry name" value="Mandelate_racemase_C"/>
</dbReference>
<dbReference type="EMBL" id="JAUSZT010000002">
    <property type="protein sequence ID" value="MDQ0996346.1"/>
    <property type="molecule type" value="Genomic_DNA"/>
</dbReference>
<dbReference type="RefSeq" id="WP_307278759.1">
    <property type="nucleotide sequence ID" value="NZ_JAUSZT010000002.1"/>
</dbReference>
<organism evidence="3 4">
    <name type="scientific">Phyllobacterium ifriqiyense</name>
    <dbReference type="NCBI Taxonomy" id="314238"/>
    <lineage>
        <taxon>Bacteria</taxon>
        <taxon>Pseudomonadati</taxon>
        <taxon>Pseudomonadota</taxon>
        <taxon>Alphaproteobacteria</taxon>
        <taxon>Hyphomicrobiales</taxon>
        <taxon>Phyllobacteriaceae</taxon>
        <taxon>Phyllobacterium</taxon>
    </lineage>
</organism>
<keyword evidence="1 3" id="KW-0456">Lyase</keyword>
<accession>A0ABU0S6G1</accession>
<dbReference type="PANTHER" id="PTHR48080:SF2">
    <property type="entry name" value="D-GALACTONATE DEHYDRATASE"/>
    <property type="match status" value="1"/>
</dbReference>
<name>A0ABU0S6G1_9HYPH</name>
<dbReference type="Pfam" id="PF02746">
    <property type="entry name" value="MR_MLE_N"/>
    <property type="match status" value="1"/>
</dbReference>
<dbReference type="Pfam" id="PF13378">
    <property type="entry name" value="MR_MLE_C"/>
    <property type="match status" value="1"/>
</dbReference>
<feature type="domain" description="Mandelate racemase/muconate lactonizing enzyme C-terminal" evidence="2">
    <location>
        <begin position="156"/>
        <end position="262"/>
    </location>
</feature>
<dbReference type="InterPro" id="IPR029017">
    <property type="entry name" value="Enolase-like_N"/>
</dbReference>
<dbReference type="SMART" id="SM00922">
    <property type="entry name" value="MR_MLE"/>
    <property type="match status" value="1"/>
</dbReference>
<evidence type="ECO:0000313" key="3">
    <source>
        <dbReference type="EMBL" id="MDQ0996346.1"/>
    </source>
</evidence>
<dbReference type="SFLD" id="SFLDG00179">
    <property type="entry name" value="mandelate_racemase"/>
    <property type="match status" value="1"/>
</dbReference>
<dbReference type="InterPro" id="IPR036849">
    <property type="entry name" value="Enolase-like_C_sf"/>
</dbReference>
<reference evidence="3 4" key="1">
    <citation type="submission" date="2023-07" db="EMBL/GenBank/DDBJ databases">
        <title>Comparative genomics of wheat-associated soil bacteria to identify genetic determinants of phenazine resistance.</title>
        <authorList>
            <person name="Mouncey N."/>
        </authorList>
    </citation>
    <scope>NUCLEOTIDE SEQUENCE [LARGE SCALE GENOMIC DNA]</scope>
    <source>
        <strain evidence="3 4">W4I11</strain>
    </source>
</reference>
<dbReference type="InterPro" id="IPR013341">
    <property type="entry name" value="Mandelate_racemase_N_dom"/>
</dbReference>
<protein>
    <submittedName>
        <fullName evidence="3">Galactonate dehydratase</fullName>
        <ecNumber evidence="3">4.2.1.6</ecNumber>
    </submittedName>
</protein>
<evidence type="ECO:0000259" key="2">
    <source>
        <dbReference type="SMART" id="SM00922"/>
    </source>
</evidence>
<dbReference type="GO" id="GO:0008869">
    <property type="term" value="F:galactonate dehydratase activity"/>
    <property type="evidence" value="ECO:0007669"/>
    <property type="project" value="UniProtKB-EC"/>
</dbReference>